<gene>
    <name evidence="1" type="ORF">GCM10007362_22820</name>
</gene>
<accession>A0ABQ1ZSC3</accession>
<proteinExistence type="predicted"/>
<protein>
    <submittedName>
        <fullName evidence="1">Uncharacterized protein</fullName>
    </submittedName>
</protein>
<dbReference type="EMBL" id="BMDD01000002">
    <property type="protein sequence ID" value="GGH78080.1"/>
    <property type="molecule type" value="Genomic_DNA"/>
</dbReference>
<name>A0ABQ1ZSC3_9BACL</name>
<dbReference type="Proteomes" id="UP000605427">
    <property type="component" value="Unassembled WGS sequence"/>
</dbReference>
<organism evidence="1 2">
    <name type="scientific">Saccharibacillus endophyticus</name>
    <dbReference type="NCBI Taxonomy" id="2060666"/>
    <lineage>
        <taxon>Bacteria</taxon>
        <taxon>Bacillati</taxon>
        <taxon>Bacillota</taxon>
        <taxon>Bacilli</taxon>
        <taxon>Bacillales</taxon>
        <taxon>Paenibacillaceae</taxon>
        <taxon>Saccharibacillus</taxon>
    </lineage>
</organism>
<comment type="caution">
    <text evidence="1">The sequence shown here is derived from an EMBL/GenBank/DDBJ whole genome shotgun (WGS) entry which is preliminary data.</text>
</comment>
<keyword evidence="2" id="KW-1185">Reference proteome</keyword>
<evidence type="ECO:0000313" key="2">
    <source>
        <dbReference type="Proteomes" id="UP000605427"/>
    </source>
</evidence>
<dbReference type="RefSeq" id="WP_172247374.1">
    <property type="nucleotide sequence ID" value="NZ_BMDD01000002.1"/>
</dbReference>
<evidence type="ECO:0000313" key="1">
    <source>
        <dbReference type="EMBL" id="GGH78080.1"/>
    </source>
</evidence>
<reference evidence="2" key="1">
    <citation type="journal article" date="2019" name="Int. J. Syst. Evol. Microbiol.">
        <title>The Global Catalogue of Microorganisms (GCM) 10K type strain sequencing project: providing services to taxonomists for standard genome sequencing and annotation.</title>
        <authorList>
            <consortium name="The Broad Institute Genomics Platform"/>
            <consortium name="The Broad Institute Genome Sequencing Center for Infectious Disease"/>
            <person name="Wu L."/>
            <person name="Ma J."/>
        </authorList>
    </citation>
    <scope>NUCLEOTIDE SEQUENCE [LARGE SCALE GENOMIC DNA]</scope>
    <source>
        <strain evidence="2">CCM 8702</strain>
    </source>
</reference>
<sequence>MNAPSDHLTALLGRPYDSKSIQALLQPFGVKRMPSPSSYFNDDIIWSAKASLRLDVYRAPKINDLTGLNYAPEDGWIIGSVHFLAPGSDDRIKAPFSGLLPEGVAMNASPEDAISAYGSPAMNEFTEWPGFSGRILAWRKSGINIVTEYEEGTRLRSCTFCLIGCIGAWRSDQPEIFAPRN</sequence>